<dbReference type="SUPFAM" id="SSF103032">
    <property type="entry name" value="Hypothetical protein YwqG"/>
    <property type="match status" value="1"/>
</dbReference>
<dbReference type="Pfam" id="PF09234">
    <property type="entry name" value="DUF1963"/>
    <property type="match status" value="1"/>
</dbReference>
<dbReference type="PATRIC" id="fig|1088721.3.peg.2734"/>
<keyword evidence="2" id="KW-0812">Transmembrane</keyword>
<dbReference type="InterPro" id="IPR035948">
    <property type="entry name" value="YwqG-like_sf"/>
</dbReference>
<name>G6EEJ8_9SPHN</name>
<evidence type="ECO:0000256" key="1">
    <source>
        <dbReference type="SAM" id="MobiDB-lite"/>
    </source>
</evidence>
<accession>G6EEJ8</accession>
<keyword evidence="2" id="KW-1133">Transmembrane helix</keyword>
<evidence type="ECO:0000256" key="2">
    <source>
        <dbReference type="SAM" id="Phobius"/>
    </source>
</evidence>
<feature type="transmembrane region" description="Helical" evidence="2">
    <location>
        <begin position="57"/>
        <end position="76"/>
    </location>
</feature>
<dbReference type="Proteomes" id="UP000004030">
    <property type="component" value="Unassembled WGS sequence"/>
</dbReference>
<proteinExistence type="predicted"/>
<dbReference type="EMBL" id="AGFM01000040">
    <property type="protein sequence ID" value="EHJ60243.1"/>
    <property type="molecule type" value="Genomic_DNA"/>
</dbReference>
<dbReference type="KEGG" id="npn:JI59_06285"/>
<organism evidence="3 4">
    <name type="scientific">Novosphingobium pentaromativorans US6-1</name>
    <dbReference type="NCBI Taxonomy" id="1088721"/>
    <lineage>
        <taxon>Bacteria</taxon>
        <taxon>Pseudomonadati</taxon>
        <taxon>Pseudomonadota</taxon>
        <taxon>Alphaproteobacteria</taxon>
        <taxon>Sphingomonadales</taxon>
        <taxon>Sphingomonadaceae</taxon>
        <taxon>Novosphingobium</taxon>
    </lineage>
</organism>
<keyword evidence="4" id="KW-1185">Reference proteome</keyword>
<feature type="compositionally biased region" description="Basic and acidic residues" evidence="1">
    <location>
        <begin position="98"/>
        <end position="108"/>
    </location>
</feature>
<dbReference type="AlphaFoldDB" id="G6EEJ8"/>
<reference evidence="3 4" key="1">
    <citation type="journal article" date="2012" name="J. Bacteriol.">
        <title>Genome sequence of benzo(a)pyrene-degrading bacterium Novosphingobium pentaromativorans US6-1.</title>
        <authorList>
            <person name="Luo Y.R."/>
            <person name="Kang S.G."/>
            <person name="Kim S.J."/>
            <person name="Kim M.R."/>
            <person name="Li N."/>
            <person name="Lee J.H."/>
            <person name="Kwon K.K."/>
        </authorList>
    </citation>
    <scope>NUCLEOTIDE SEQUENCE [LARGE SCALE GENOMIC DNA]</scope>
    <source>
        <strain evidence="3 4">US6-1</strain>
    </source>
</reference>
<evidence type="ECO:0008006" key="5">
    <source>
        <dbReference type="Google" id="ProtNLM"/>
    </source>
</evidence>
<dbReference type="RefSeq" id="WP_007013680.1">
    <property type="nucleotide sequence ID" value="NZ_AGFM01000040.1"/>
</dbReference>
<feature type="region of interest" description="Disordered" evidence="1">
    <location>
        <begin position="80"/>
        <end position="124"/>
    </location>
</feature>
<comment type="caution">
    <text evidence="3">The sequence shown here is derived from an EMBL/GenBank/DDBJ whole genome shotgun (WGS) entry which is preliminary data.</text>
</comment>
<gene>
    <name evidence="3" type="ORF">NSU_2769</name>
</gene>
<protein>
    <recommendedName>
        <fullName evidence="5">DUF1963 domain-containing protein</fullName>
    </recommendedName>
</protein>
<dbReference type="Gene3D" id="2.30.320.10">
    <property type="entry name" value="YwqG-like"/>
    <property type="match status" value="2"/>
</dbReference>
<dbReference type="eggNOG" id="COG3878">
    <property type="taxonomic scope" value="Bacteria"/>
</dbReference>
<dbReference type="InterPro" id="IPR015315">
    <property type="entry name" value="DUF1963"/>
</dbReference>
<keyword evidence="2" id="KW-0472">Membrane</keyword>
<evidence type="ECO:0000313" key="4">
    <source>
        <dbReference type="Proteomes" id="UP000004030"/>
    </source>
</evidence>
<evidence type="ECO:0000313" key="3">
    <source>
        <dbReference type="EMBL" id="EHJ60243.1"/>
    </source>
</evidence>
<sequence>MKKLLAMFAVFGLVALVAAYVALAPLSTSGPGAVQTALAFLDEGAARISAIAGRSEAVLALLGLGMVLGLIAALAVGKSSAPPQDEDVTPAPGPVWRPEPHSHEDRIAGLRRRASGTTASEPDYESPVITALVDETEYGQSDYGQTADAQACEAAEPEVIAAERPRPVILVRKARERNRDWTWDLSWLGGLPRLGSAPWPRDSHGTPLPFAAQVNLSELAGACAESPLPHSGSLAFFLGEGAVVAVSPGEHDFTDPPADLPPAYEEDGTPLPSTPTRLSRYLFPFWPVEPVAEPGDEEPGPSTLQEHGMTSAALAEVGEDNLWWYGVFHLTDQLREALDGAQRDYDAELSQEGKAKDALAALEARGDALPEAVAGARRKIHDIDARLREIEEQASEMPAMIEALEGFSSGRGPWEPMTEEERGLVTEILGEIHARHGKLVEARLPHALAPLRALCIRAMATGAPKAFAALPDDLLEKIGKDFTAPPRDHHRIFTDPAQGPQDDDLLLLQLASDDMMEWRWDNLGRYQFRIDRKDALGGNWQNARLIFEPA</sequence>